<protein>
    <recommendedName>
        <fullName evidence="11 12">4-hydroxybenzoate octaprenyltransferase</fullName>
        <ecNumber evidence="11 12">2.5.1.39</ecNumber>
    </recommendedName>
    <alternativeName>
        <fullName evidence="11">4-HB polyprenyltransferase</fullName>
    </alternativeName>
</protein>
<dbReference type="InterPro" id="IPR006370">
    <property type="entry name" value="HB_polyprenyltransferase-like"/>
</dbReference>
<dbReference type="NCBIfam" id="TIGR01474">
    <property type="entry name" value="ubiA_proteo"/>
    <property type="match status" value="1"/>
</dbReference>
<evidence type="ECO:0000256" key="4">
    <source>
        <dbReference type="ARBA" id="ARBA00022475"/>
    </source>
</evidence>
<comment type="similarity">
    <text evidence="3 11">Belongs to the UbiA prenyltransferase family.</text>
</comment>
<dbReference type="EMBL" id="QNRT01000005">
    <property type="protein sequence ID" value="RBP48932.1"/>
    <property type="molecule type" value="Genomic_DNA"/>
</dbReference>
<feature type="transmembrane region" description="Helical" evidence="11">
    <location>
        <begin position="85"/>
        <end position="106"/>
    </location>
</feature>
<dbReference type="GO" id="GO:0006744">
    <property type="term" value="P:ubiquinone biosynthetic process"/>
    <property type="evidence" value="ECO:0007669"/>
    <property type="project" value="UniProtKB-UniRule"/>
</dbReference>
<dbReference type="GO" id="GO:0008412">
    <property type="term" value="F:4-hydroxybenzoate polyprenyltransferase activity"/>
    <property type="evidence" value="ECO:0007669"/>
    <property type="project" value="UniProtKB-UniRule"/>
</dbReference>
<evidence type="ECO:0000256" key="2">
    <source>
        <dbReference type="ARBA" id="ARBA00004141"/>
    </source>
</evidence>
<dbReference type="PANTHER" id="PTHR11048:SF28">
    <property type="entry name" value="4-HYDROXYBENZOATE POLYPRENYLTRANSFERASE, MITOCHONDRIAL"/>
    <property type="match status" value="1"/>
</dbReference>
<evidence type="ECO:0000256" key="9">
    <source>
        <dbReference type="ARBA" id="ARBA00022989"/>
    </source>
</evidence>
<evidence type="ECO:0000313" key="13">
    <source>
        <dbReference type="EMBL" id="RBP48932.1"/>
    </source>
</evidence>
<dbReference type="Pfam" id="PF01040">
    <property type="entry name" value="UbiA"/>
    <property type="match status" value="1"/>
</dbReference>
<dbReference type="InterPro" id="IPR039653">
    <property type="entry name" value="Prenyltransferase"/>
</dbReference>
<feature type="transmembrane region" description="Helical" evidence="11">
    <location>
        <begin position="233"/>
        <end position="251"/>
    </location>
</feature>
<evidence type="ECO:0000256" key="5">
    <source>
        <dbReference type="ARBA" id="ARBA00022519"/>
    </source>
</evidence>
<comment type="function">
    <text evidence="11">Catalyzes the prenylation of para-hydroxybenzoate (PHB) with an all-trans polyprenyl group. Mediates the second step in the final reaction sequence of ubiquinone-8 (UQ-8) biosynthesis, which is the condensation of the polyisoprenoid side chain with PHB, generating the first membrane-bound Q intermediate 3-octaprenyl-4-hydroxybenzoate.</text>
</comment>
<dbReference type="UniPathway" id="UPA00232"/>
<dbReference type="InterPro" id="IPR000537">
    <property type="entry name" value="UbiA_prenyltransferase"/>
</dbReference>
<dbReference type="RefSeq" id="WP_113955520.1">
    <property type="nucleotide sequence ID" value="NZ_QNRT01000005.1"/>
</dbReference>
<dbReference type="InterPro" id="IPR044878">
    <property type="entry name" value="UbiA_sf"/>
</dbReference>
<dbReference type="OrthoDB" id="9782418at2"/>
<comment type="catalytic activity">
    <reaction evidence="11">
        <text>all-trans-octaprenyl diphosphate + 4-hydroxybenzoate = 4-hydroxy-3-(all-trans-octaprenyl)benzoate + diphosphate</text>
        <dbReference type="Rhea" id="RHEA:27782"/>
        <dbReference type="ChEBI" id="CHEBI:1617"/>
        <dbReference type="ChEBI" id="CHEBI:17879"/>
        <dbReference type="ChEBI" id="CHEBI:33019"/>
        <dbReference type="ChEBI" id="CHEBI:57711"/>
        <dbReference type="EC" id="2.5.1.39"/>
    </reaction>
</comment>
<dbReference type="CDD" id="cd13959">
    <property type="entry name" value="PT_UbiA_COQ2"/>
    <property type="match status" value="1"/>
</dbReference>
<feature type="transmembrane region" description="Helical" evidence="11">
    <location>
        <begin position="138"/>
        <end position="155"/>
    </location>
</feature>
<dbReference type="InParanoid" id="A0A395JGL9"/>
<dbReference type="FunFam" id="1.20.120.1780:FF:000001">
    <property type="entry name" value="4-hydroxybenzoate octaprenyltransferase"/>
    <property type="match status" value="1"/>
</dbReference>
<feature type="transmembrane region" description="Helical" evidence="11">
    <location>
        <begin position="263"/>
        <end position="280"/>
    </location>
</feature>
<evidence type="ECO:0000256" key="12">
    <source>
        <dbReference type="NCBIfam" id="TIGR01474"/>
    </source>
</evidence>
<feature type="transmembrane region" description="Helical" evidence="11">
    <location>
        <begin position="17"/>
        <end position="36"/>
    </location>
</feature>
<dbReference type="InterPro" id="IPR030470">
    <property type="entry name" value="UbiA_prenylTrfase_CS"/>
</dbReference>
<keyword evidence="5 11" id="KW-0997">Cell inner membrane</keyword>
<dbReference type="AlphaFoldDB" id="A0A395JGL9"/>
<dbReference type="GO" id="GO:0005886">
    <property type="term" value="C:plasma membrane"/>
    <property type="evidence" value="ECO:0007669"/>
    <property type="project" value="UniProtKB-SubCell"/>
</dbReference>
<evidence type="ECO:0000256" key="7">
    <source>
        <dbReference type="ARBA" id="ARBA00022688"/>
    </source>
</evidence>
<dbReference type="Proteomes" id="UP000253083">
    <property type="component" value="Unassembled WGS sequence"/>
</dbReference>
<keyword evidence="14" id="KW-1185">Reference proteome</keyword>
<evidence type="ECO:0000256" key="11">
    <source>
        <dbReference type="HAMAP-Rule" id="MF_01635"/>
    </source>
</evidence>
<comment type="subcellular location">
    <subcellularLocation>
        <location evidence="11">Cell inner membrane</location>
        <topology evidence="11">Multi-pass membrane protein</topology>
    </subcellularLocation>
    <subcellularLocation>
        <location evidence="2">Membrane</location>
        <topology evidence="2">Multi-pass membrane protein</topology>
    </subcellularLocation>
</comment>
<keyword evidence="6 11" id="KW-0808">Transferase</keyword>
<evidence type="ECO:0000256" key="6">
    <source>
        <dbReference type="ARBA" id="ARBA00022679"/>
    </source>
</evidence>
<evidence type="ECO:0000256" key="1">
    <source>
        <dbReference type="ARBA" id="ARBA00001946"/>
    </source>
</evidence>
<evidence type="ECO:0000256" key="8">
    <source>
        <dbReference type="ARBA" id="ARBA00022692"/>
    </source>
</evidence>
<dbReference type="PROSITE" id="PS00943">
    <property type="entry name" value="UBIA"/>
    <property type="match status" value="1"/>
</dbReference>
<feature type="transmembrane region" description="Helical" evidence="11">
    <location>
        <begin position="161"/>
        <end position="177"/>
    </location>
</feature>
<keyword evidence="11" id="KW-0460">Magnesium</keyword>
<dbReference type="FunCoup" id="A0A395JGL9">
    <property type="interactions" value="442"/>
</dbReference>
<comment type="caution">
    <text evidence="13">The sequence shown here is derived from an EMBL/GenBank/DDBJ whole genome shotgun (WGS) entry which is preliminary data.</text>
</comment>
<evidence type="ECO:0000313" key="14">
    <source>
        <dbReference type="Proteomes" id="UP000253083"/>
    </source>
</evidence>
<feature type="transmembrane region" description="Helical" evidence="11">
    <location>
        <begin position="208"/>
        <end position="227"/>
    </location>
</feature>
<gene>
    <name evidence="11" type="primary">ubiA</name>
    <name evidence="13" type="ORF">DFR28_105272</name>
</gene>
<feature type="transmembrane region" description="Helical" evidence="11">
    <location>
        <begin position="42"/>
        <end position="64"/>
    </location>
</feature>
<reference evidence="13 14" key="1">
    <citation type="submission" date="2018-06" db="EMBL/GenBank/DDBJ databases">
        <title>Genomic Encyclopedia of Type Strains, Phase IV (KMG-IV): sequencing the most valuable type-strain genomes for metagenomic binning, comparative biology and taxonomic classification.</title>
        <authorList>
            <person name="Goeker M."/>
        </authorList>
    </citation>
    <scope>NUCLEOTIDE SEQUENCE [LARGE SCALE GENOMIC DNA]</scope>
    <source>
        <strain evidence="13 14">DSM 24032</strain>
    </source>
</reference>
<comment type="cofactor">
    <cofactor evidence="1 11">
        <name>Mg(2+)</name>
        <dbReference type="ChEBI" id="CHEBI:18420"/>
    </cofactor>
</comment>
<evidence type="ECO:0000256" key="3">
    <source>
        <dbReference type="ARBA" id="ARBA00005985"/>
    </source>
</evidence>
<keyword evidence="7 11" id="KW-0831">Ubiquinone biosynthesis</keyword>
<dbReference type="PANTHER" id="PTHR11048">
    <property type="entry name" value="PRENYLTRANSFERASES"/>
    <property type="match status" value="1"/>
</dbReference>
<dbReference type="FunFam" id="1.10.357.140:FF:000008">
    <property type="entry name" value="4-hydroxybenzoate octaprenyltransferase"/>
    <property type="match status" value="1"/>
</dbReference>
<comment type="pathway">
    <text evidence="11">Cofactor biosynthesis; ubiquinone biosynthesis.</text>
</comment>
<proteinExistence type="inferred from homology"/>
<sequence>MTQISHYLSLMRFDKPIGWLLLMWPTLLALWIASAGQPSAKFFWIFSLGVIVMRSAGCVINDIADRNFDPLVERTQSRPIAAGQVSVRAALLLFVGLGVIALGLLLLLPMRVWPWSIPAVIVTIAYPFMKRFIQAPQLVLGIAFSFGIPMVYVACDHPFDLVFWLLVLSNFLWVLVYDTAYAMSDREDDLTIGVKSSAIYLGEHDRTVIGLLQVVVLLIWLSIMWLLELSPTFLFSLLLMAGLFVYQQWLLRHRERQACFQVFLNNAWVGGLLWVGLLTAF</sequence>
<dbReference type="EC" id="2.5.1.39" evidence="11 12"/>
<name>A0A395JGL9_9GAMM</name>
<dbReference type="HAMAP" id="MF_01635">
    <property type="entry name" value="UbiA"/>
    <property type="match status" value="1"/>
</dbReference>
<evidence type="ECO:0000256" key="10">
    <source>
        <dbReference type="ARBA" id="ARBA00023136"/>
    </source>
</evidence>
<organism evidence="13 14">
    <name type="scientific">Arenicella xantha</name>
    <dbReference type="NCBI Taxonomy" id="644221"/>
    <lineage>
        <taxon>Bacteria</taxon>
        <taxon>Pseudomonadati</taxon>
        <taxon>Pseudomonadota</taxon>
        <taxon>Gammaproteobacteria</taxon>
        <taxon>Arenicellales</taxon>
        <taxon>Arenicellaceae</taxon>
        <taxon>Arenicella</taxon>
    </lineage>
</organism>
<keyword evidence="8 11" id="KW-0812">Transmembrane</keyword>
<keyword evidence="10 11" id="KW-0472">Membrane</keyword>
<dbReference type="Gene3D" id="1.20.120.1780">
    <property type="entry name" value="UbiA prenyltransferase"/>
    <property type="match status" value="1"/>
</dbReference>
<dbReference type="Gene3D" id="1.10.357.140">
    <property type="entry name" value="UbiA prenyltransferase"/>
    <property type="match status" value="1"/>
</dbReference>
<feature type="transmembrane region" description="Helical" evidence="11">
    <location>
        <begin position="112"/>
        <end position="129"/>
    </location>
</feature>
<keyword evidence="9 11" id="KW-1133">Transmembrane helix</keyword>
<keyword evidence="4 11" id="KW-1003">Cell membrane</keyword>
<accession>A0A395JGL9</accession>